<dbReference type="SUPFAM" id="SSF55874">
    <property type="entry name" value="ATPase domain of HSP90 chaperone/DNA topoisomerase II/histidine kinase"/>
    <property type="match status" value="1"/>
</dbReference>
<feature type="transmembrane region" description="Helical" evidence="4">
    <location>
        <begin position="83"/>
        <end position="101"/>
    </location>
</feature>
<keyword evidence="2 7" id="KW-0418">Kinase</keyword>
<dbReference type="GO" id="GO:0000160">
    <property type="term" value="P:phosphorelay signal transduction system"/>
    <property type="evidence" value="ECO:0007669"/>
    <property type="project" value="UniProtKB-KW"/>
</dbReference>
<dbReference type="Gene3D" id="3.30.565.10">
    <property type="entry name" value="Histidine kinase-like ATPase, C-terminal domain"/>
    <property type="match status" value="1"/>
</dbReference>
<name>A0A917QZG5_9ACTN</name>
<dbReference type="PANTHER" id="PTHR24421:SF61">
    <property type="entry name" value="OXYGEN SENSOR HISTIDINE KINASE NREB"/>
    <property type="match status" value="1"/>
</dbReference>
<keyword evidence="4" id="KW-0812">Transmembrane</keyword>
<keyword evidence="1" id="KW-0808">Transferase</keyword>
<reference evidence="7" key="2">
    <citation type="submission" date="2020-09" db="EMBL/GenBank/DDBJ databases">
        <authorList>
            <person name="Sun Q."/>
            <person name="Ohkuma M."/>
        </authorList>
    </citation>
    <scope>NUCLEOTIDE SEQUENCE</scope>
    <source>
        <strain evidence="7">JCM 13064</strain>
    </source>
</reference>
<evidence type="ECO:0000313" key="8">
    <source>
        <dbReference type="Proteomes" id="UP000645217"/>
    </source>
</evidence>
<sequence length="395" mass="43219">MSETPTIPEAYPRLVRPQRGRLVAGVAQGAAAQLKLDPVVLRLAFVLLTILDGLGLLAYAALWMFTPQEQSEGEPPARDWGQIAAYAVLGTALTAFGWVTGASTGGIGTWSIALGGIGTLILWQQADPGRRQRWMTDAVRQVRRSWIRTGIGLLLVVAGGAGFLAAQGKLAEARPGLIFTAVVVGGLALIAAPWLAGLWKELQKERRERIRQEERAEMAAHVHDSVLHTLTLIQRNAQDPFEVTRLARSQERELRNWLYQPKADADATMAAAVRRAAAEIEDEHGVPIEIVCVGDCDLDDRLRAMLQAVRQSMVNAAKYSEATVISVYAEVEAGEVTVFVRDRGKGFNMDDVPDDRMGIRQSIIGRMERHGGSARVKTEPGEGTEVMLTMKREQQ</sequence>
<dbReference type="EMBL" id="BMNT01000009">
    <property type="protein sequence ID" value="GGK77217.1"/>
    <property type="molecule type" value="Genomic_DNA"/>
</dbReference>
<keyword evidence="8" id="KW-1185">Reference proteome</keyword>
<keyword evidence="4" id="KW-1133">Transmembrane helix</keyword>
<dbReference type="AlphaFoldDB" id="A0A917QZG5"/>
<proteinExistence type="predicted"/>
<evidence type="ECO:0000256" key="2">
    <source>
        <dbReference type="ARBA" id="ARBA00022777"/>
    </source>
</evidence>
<evidence type="ECO:0000313" key="7">
    <source>
        <dbReference type="EMBL" id="GGK77217.1"/>
    </source>
</evidence>
<keyword evidence="3" id="KW-0902">Two-component regulatory system</keyword>
<dbReference type="Pfam" id="PF04024">
    <property type="entry name" value="PspC"/>
    <property type="match status" value="1"/>
</dbReference>
<dbReference type="Pfam" id="PF02518">
    <property type="entry name" value="HATPase_c"/>
    <property type="match status" value="1"/>
</dbReference>
<keyword evidence="4" id="KW-0472">Membrane</keyword>
<evidence type="ECO:0000256" key="3">
    <source>
        <dbReference type="ARBA" id="ARBA00023012"/>
    </source>
</evidence>
<feature type="transmembrane region" description="Helical" evidence="4">
    <location>
        <begin position="145"/>
        <end position="165"/>
    </location>
</feature>
<dbReference type="PANTHER" id="PTHR24421">
    <property type="entry name" value="NITRATE/NITRITE SENSOR PROTEIN NARX-RELATED"/>
    <property type="match status" value="1"/>
</dbReference>
<accession>A0A917QZG5</accession>
<feature type="domain" description="Phage shock protein PspC N-terminal" evidence="6">
    <location>
        <begin position="13"/>
        <end position="69"/>
    </location>
</feature>
<dbReference type="InterPro" id="IPR036890">
    <property type="entry name" value="HATPase_C_sf"/>
</dbReference>
<evidence type="ECO:0000259" key="5">
    <source>
        <dbReference type="Pfam" id="PF02518"/>
    </source>
</evidence>
<dbReference type="InterPro" id="IPR050482">
    <property type="entry name" value="Sensor_HK_TwoCompSys"/>
</dbReference>
<organism evidence="7 8">
    <name type="scientific">Sphaerisporangium melleum</name>
    <dbReference type="NCBI Taxonomy" id="321316"/>
    <lineage>
        <taxon>Bacteria</taxon>
        <taxon>Bacillati</taxon>
        <taxon>Actinomycetota</taxon>
        <taxon>Actinomycetes</taxon>
        <taxon>Streptosporangiales</taxon>
        <taxon>Streptosporangiaceae</taxon>
        <taxon>Sphaerisporangium</taxon>
    </lineage>
</organism>
<dbReference type="InterPro" id="IPR003594">
    <property type="entry name" value="HATPase_dom"/>
</dbReference>
<reference evidence="7" key="1">
    <citation type="journal article" date="2014" name="Int. J. Syst. Evol. Microbiol.">
        <title>Complete genome sequence of Corynebacterium casei LMG S-19264T (=DSM 44701T), isolated from a smear-ripened cheese.</title>
        <authorList>
            <consortium name="US DOE Joint Genome Institute (JGI-PGF)"/>
            <person name="Walter F."/>
            <person name="Albersmeier A."/>
            <person name="Kalinowski J."/>
            <person name="Ruckert C."/>
        </authorList>
    </citation>
    <scope>NUCLEOTIDE SEQUENCE</scope>
    <source>
        <strain evidence="7">JCM 13064</strain>
    </source>
</reference>
<evidence type="ECO:0000259" key="6">
    <source>
        <dbReference type="Pfam" id="PF04024"/>
    </source>
</evidence>
<feature type="transmembrane region" description="Helical" evidence="4">
    <location>
        <begin position="177"/>
        <end position="199"/>
    </location>
</feature>
<feature type="transmembrane region" description="Helical" evidence="4">
    <location>
        <begin position="107"/>
        <end position="124"/>
    </location>
</feature>
<gene>
    <name evidence="7" type="ORF">GCM10007964_19940</name>
</gene>
<dbReference type="InterPro" id="IPR007168">
    <property type="entry name" value="Phageshock_PspC_N"/>
</dbReference>
<comment type="caution">
    <text evidence="7">The sequence shown here is derived from an EMBL/GenBank/DDBJ whole genome shotgun (WGS) entry which is preliminary data.</text>
</comment>
<feature type="transmembrane region" description="Helical" evidence="4">
    <location>
        <begin position="39"/>
        <end position="62"/>
    </location>
</feature>
<dbReference type="GO" id="GO:0016301">
    <property type="term" value="F:kinase activity"/>
    <property type="evidence" value="ECO:0007669"/>
    <property type="project" value="UniProtKB-KW"/>
</dbReference>
<protein>
    <submittedName>
        <fullName evidence="7">Histidine kinase</fullName>
    </submittedName>
</protein>
<dbReference type="Proteomes" id="UP000645217">
    <property type="component" value="Unassembled WGS sequence"/>
</dbReference>
<evidence type="ECO:0000256" key="4">
    <source>
        <dbReference type="SAM" id="Phobius"/>
    </source>
</evidence>
<dbReference type="RefSeq" id="WP_189162679.1">
    <property type="nucleotide sequence ID" value="NZ_BMNT01000009.1"/>
</dbReference>
<feature type="domain" description="Histidine kinase/HSP90-like ATPase" evidence="5">
    <location>
        <begin position="304"/>
        <end position="393"/>
    </location>
</feature>
<evidence type="ECO:0000256" key="1">
    <source>
        <dbReference type="ARBA" id="ARBA00022679"/>
    </source>
</evidence>